<evidence type="ECO:0000256" key="1">
    <source>
        <dbReference type="ARBA" id="ARBA00022741"/>
    </source>
</evidence>
<organism evidence="5 6">
    <name type="scientific">Eschrichtius robustus</name>
    <name type="common">California gray whale</name>
    <name type="synonym">Eschrichtius gibbosus</name>
    <dbReference type="NCBI Taxonomy" id="9764"/>
    <lineage>
        <taxon>Eukaryota</taxon>
        <taxon>Metazoa</taxon>
        <taxon>Chordata</taxon>
        <taxon>Craniata</taxon>
        <taxon>Vertebrata</taxon>
        <taxon>Euteleostomi</taxon>
        <taxon>Mammalia</taxon>
        <taxon>Eutheria</taxon>
        <taxon>Laurasiatheria</taxon>
        <taxon>Artiodactyla</taxon>
        <taxon>Whippomorpha</taxon>
        <taxon>Cetacea</taxon>
        <taxon>Mysticeti</taxon>
        <taxon>Eschrichtiidae</taxon>
        <taxon>Eschrichtius</taxon>
    </lineage>
</organism>
<sequence>MWASSPRREDDFQIAAISPADICYEETLSTLRYAERAKKIRNKAVVNTSTLMRESRAENNRLLLGRGNSRMADLDGGRMAFIRLMASCS</sequence>
<evidence type="ECO:0000259" key="4">
    <source>
        <dbReference type="PROSITE" id="PS50067"/>
    </source>
</evidence>
<evidence type="ECO:0000256" key="3">
    <source>
        <dbReference type="PROSITE-ProRule" id="PRU00283"/>
    </source>
</evidence>
<dbReference type="PANTHER" id="PTHR47117">
    <property type="entry name" value="STAR-RELATED LIPID TRANSFER PROTEIN 9"/>
    <property type="match status" value="1"/>
</dbReference>
<evidence type="ECO:0000256" key="2">
    <source>
        <dbReference type="ARBA" id="ARBA00022840"/>
    </source>
</evidence>
<dbReference type="GO" id="GO:0003777">
    <property type="term" value="F:microtubule motor activity"/>
    <property type="evidence" value="ECO:0007669"/>
    <property type="project" value="InterPro"/>
</dbReference>
<evidence type="ECO:0000313" key="5">
    <source>
        <dbReference type="EMBL" id="KAJ8776333.1"/>
    </source>
</evidence>
<proteinExistence type="inferred from homology"/>
<keyword evidence="2" id="KW-0067">ATP-binding</keyword>
<dbReference type="PROSITE" id="PS50067">
    <property type="entry name" value="KINESIN_MOTOR_2"/>
    <property type="match status" value="1"/>
</dbReference>
<feature type="domain" description="Kinesin motor" evidence="4">
    <location>
        <begin position="1"/>
        <end position="40"/>
    </location>
</feature>
<dbReference type="GO" id="GO:0005524">
    <property type="term" value="F:ATP binding"/>
    <property type="evidence" value="ECO:0007669"/>
    <property type="project" value="UniProtKB-KW"/>
</dbReference>
<dbReference type="Gene3D" id="3.40.850.10">
    <property type="entry name" value="Kinesin motor domain"/>
    <property type="match status" value="1"/>
</dbReference>
<dbReference type="InterPro" id="IPR001752">
    <property type="entry name" value="Kinesin_motor_dom"/>
</dbReference>
<evidence type="ECO:0000313" key="6">
    <source>
        <dbReference type="Proteomes" id="UP001159641"/>
    </source>
</evidence>
<dbReference type="GO" id="GO:0008017">
    <property type="term" value="F:microtubule binding"/>
    <property type="evidence" value="ECO:0007669"/>
    <property type="project" value="InterPro"/>
</dbReference>
<protein>
    <recommendedName>
        <fullName evidence="4">Kinesin motor domain-containing protein</fullName>
    </recommendedName>
</protein>
<reference evidence="5 6" key="1">
    <citation type="submission" date="2022-11" db="EMBL/GenBank/DDBJ databases">
        <title>Whole genome sequence of Eschrichtius robustus ER-17-0199.</title>
        <authorList>
            <person name="Bruniche-Olsen A."/>
            <person name="Black A.N."/>
            <person name="Fields C.J."/>
            <person name="Walden K."/>
            <person name="Dewoody J.A."/>
        </authorList>
    </citation>
    <scope>NUCLEOTIDE SEQUENCE [LARGE SCALE GENOMIC DNA]</scope>
    <source>
        <strain evidence="5">ER-17-0199</strain>
        <tissue evidence="5">Blubber</tissue>
    </source>
</reference>
<dbReference type="InterPro" id="IPR036961">
    <property type="entry name" value="Kinesin_motor_dom_sf"/>
</dbReference>
<dbReference type="EMBL" id="JAIQCJ010002438">
    <property type="protein sequence ID" value="KAJ8776333.1"/>
    <property type="molecule type" value="Genomic_DNA"/>
</dbReference>
<dbReference type="AlphaFoldDB" id="A0AB34GAW6"/>
<gene>
    <name evidence="5" type="ORF">J1605_015631</name>
</gene>
<keyword evidence="1" id="KW-0547">Nucleotide-binding</keyword>
<dbReference type="GO" id="GO:0007018">
    <property type="term" value="P:microtubule-based movement"/>
    <property type="evidence" value="ECO:0007669"/>
    <property type="project" value="InterPro"/>
</dbReference>
<dbReference type="PANTHER" id="PTHR47117:SF10">
    <property type="entry name" value="KINESIN-LIKE PROTEIN KIF1B"/>
    <property type="match status" value="1"/>
</dbReference>
<comment type="similarity">
    <text evidence="3">Belongs to the TRAFAC class myosin-kinesin ATPase superfamily. Kinesin family.</text>
</comment>
<dbReference type="SUPFAM" id="SSF52540">
    <property type="entry name" value="P-loop containing nucleoside triphosphate hydrolases"/>
    <property type="match status" value="1"/>
</dbReference>
<dbReference type="Proteomes" id="UP001159641">
    <property type="component" value="Unassembled WGS sequence"/>
</dbReference>
<accession>A0AB34GAW6</accession>
<dbReference type="InterPro" id="IPR027417">
    <property type="entry name" value="P-loop_NTPase"/>
</dbReference>
<keyword evidence="6" id="KW-1185">Reference proteome</keyword>
<comment type="caution">
    <text evidence="3">Lacks conserved residue(s) required for the propagation of feature annotation.</text>
</comment>
<comment type="caution">
    <text evidence="5">The sequence shown here is derived from an EMBL/GenBank/DDBJ whole genome shotgun (WGS) entry which is preliminary data.</text>
</comment>
<name>A0AB34GAW6_ESCRO</name>